<evidence type="ECO:0000259" key="6">
    <source>
        <dbReference type="Pfam" id="PF13249"/>
    </source>
</evidence>
<dbReference type="Pfam" id="PF00432">
    <property type="entry name" value="Prenyltrans"/>
    <property type="match status" value="1"/>
</dbReference>
<dbReference type="SUPFAM" id="SSF48239">
    <property type="entry name" value="Terpenoid cyclases/Protein prenyltransferases"/>
    <property type="match status" value="2"/>
</dbReference>
<dbReference type="InterPro" id="IPR018333">
    <property type="entry name" value="Squalene_cyclase"/>
</dbReference>
<feature type="domain" description="Squalene cyclase C-terminal" evidence="5">
    <location>
        <begin position="271"/>
        <end position="569"/>
    </location>
</feature>
<dbReference type="PANTHER" id="PTHR11764">
    <property type="entry name" value="TERPENE CYCLASE/MUTASE FAMILY MEMBER"/>
    <property type="match status" value="1"/>
</dbReference>
<dbReference type="PANTHER" id="PTHR11764:SF20">
    <property type="entry name" value="LANOSTEROL SYNTHASE"/>
    <property type="match status" value="1"/>
</dbReference>
<dbReference type="Proteomes" id="UP000248132">
    <property type="component" value="Unassembled WGS sequence"/>
</dbReference>
<feature type="domain" description="Squalene cyclase N-terminal" evidence="6">
    <location>
        <begin position="175"/>
        <end position="258"/>
    </location>
</feature>
<reference evidence="7 8" key="1">
    <citation type="submission" date="2018-06" db="EMBL/GenBank/DDBJ databases">
        <title>Genomic Encyclopedia of Type Strains, Phase I: the one thousand microbial genomes (KMG-I) project.</title>
        <authorList>
            <person name="Kyrpides N."/>
        </authorList>
    </citation>
    <scope>NUCLEOTIDE SEQUENCE [LARGE SCALE GENOMIC DNA]</scope>
    <source>
        <strain evidence="7 8">DSM 19573</strain>
    </source>
</reference>
<dbReference type="GO" id="GO:0005811">
    <property type="term" value="C:lipid droplet"/>
    <property type="evidence" value="ECO:0007669"/>
    <property type="project" value="InterPro"/>
</dbReference>
<evidence type="ECO:0000259" key="4">
    <source>
        <dbReference type="Pfam" id="PF00432"/>
    </source>
</evidence>
<dbReference type="UniPathway" id="UPA00337"/>
<dbReference type="Pfam" id="PF13243">
    <property type="entry name" value="SQHop_cyclase_C"/>
    <property type="match status" value="1"/>
</dbReference>
<proteinExistence type="inferred from homology"/>
<dbReference type="RefSeq" id="WP_165835528.1">
    <property type="nucleotide sequence ID" value="NZ_QKMR01000008.1"/>
</dbReference>
<evidence type="ECO:0000256" key="2">
    <source>
        <dbReference type="ARBA" id="ARBA00009755"/>
    </source>
</evidence>
<evidence type="ECO:0000256" key="1">
    <source>
        <dbReference type="ARBA" id="ARBA00004999"/>
    </source>
</evidence>
<dbReference type="InterPro" id="IPR001330">
    <property type="entry name" value="Prenyltrans"/>
</dbReference>
<accession>A0A318XKQ6</accession>
<dbReference type="GO" id="GO:0016866">
    <property type="term" value="F:intramolecular transferase activity"/>
    <property type="evidence" value="ECO:0007669"/>
    <property type="project" value="InterPro"/>
</dbReference>
<comment type="similarity">
    <text evidence="2">Belongs to the terpene cyclase/mutase family.</text>
</comment>
<evidence type="ECO:0000256" key="3">
    <source>
        <dbReference type="ARBA" id="ARBA00022737"/>
    </source>
</evidence>
<organism evidence="7 8">
    <name type="scientific">Ruminiclostridium sufflavum DSM 19573</name>
    <dbReference type="NCBI Taxonomy" id="1121337"/>
    <lineage>
        <taxon>Bacteria</taxon>
        <taxon>Bacillati</taxon>
        <taxon>Bacillota</taxon>
        <taxon>Clostridia</taxon>
        <taxon>Eubacteriales</taxon>
        <taxon>Oscillospiraceae</taxon>
        <taxon>Ruminiclostridium</taxon>
    </lineage>
</organism>
<protein>
    <submittedName>
        <fullName evidence="7">Squalene cyclase</fullName>
    </submittedName>
</protein>
<dbReference type="InterPro" id="IPR032697">
    <property type="entry name" value="SQ_cyclase_N"/>
</dbReference>
<feature type="domain" description="Prenyltransferase alpha-alpha toroid" evidence="4">
    <location>
        <begin position="37"/>
        <end position="110"/>
    </location>
</feature>
<dbReference type="GO" id="GO:0016104">
    <property type="term" value="P:triterpenoid biosynthetic process"/>
    <property type="evidence" value="ECO:0007669"/>
    <property type="project" value="InterPro"/>
</dbReference>
<keyword evidence="8" id="KW-1185">Reference proteome</keyword>
<comment type="caution">
    <text evidence="7">The sequence shown here is derived from an EMBL/GenBank/DDBJ whole genome shotgun (WGS) entry which is preliminary data.</text>
</comment>
<dbReference type="InterPro" id="IPR008930">
    <property type="entry name" value="Terpenoid_cyclase/PrenylTrfase"/>
</dbReference>
<keyword evidence="3" id="KW-0677">Repeat</keyword>
<evidence type="ECO:0000313" key="7">
    <source>
        <dbReference type="EMBL" id="PYG88025.1"/>
    </source>
</evidence>
<gene>
    <name evidence="7" type="ORF">LY28_01735</name>
</gene>
<dbReference type="AlphaFoldDB" id="A0A318XKQ6"/>
<dbReference type="Pfam" id="PF13249">
    <property type="entry name" value="SQHop_cyclase_N"/>
    <property type="match status" value="1"/>
</dbReference>
<dbReference type="InterPro" id="IPR032696">
    <property type="entry name" value="SQ_cyclase_C"/>
</dbReference>
<dbReference type="Gene3D" id="1.50.10.20">
    <property type="match status" value="1"/>
</dbReference>
<name>A0A318XKQ6_9FIRM</name>
<evidence type="ECO:0000313" key="8">
    <source>
        <dbReference type="Proteomes" id="UP000248132"/>
    </source>
</evidence>
<comment type="pathway">
    <text evidence="1">Secondary metabolite biosynthesis; hopanoid biosynthesis.</text>
</comment>
<sequence>MLGLDARTLDECIKIGINKLLTFQNSDGAFSSDVDFSIWADAGFLILQDELKLDIGKSELVKGILERQNIDGSWGPISEASEGDFKSTIFAYRSIEKYISQGQKKKIEKWLENYEGSRWVDPYTEMLLVKKNEQFYFPPPEMVFIPLKVGKFLGYLHMLFPKVFKWSIFLFPSAWTRNAFPQLQVVGAVKTGKNKGFLRKTALRKLEKQILSMQLRDGSWFKTILPTIGSIYALHLLGYKNDWQEIKRGLAFLESCIQKKSNRLNRFDLKIWNTALATCALFETSKYSSNAVKKGVYYLLRTQSSYGGWGFTSDNGELTDNDDTSLVLMALAKAKVHGYKIFEKCIEKAIEYLLSNQNKDGGWAAFDKNQSRKKPGLLPPYHVEYGHELKDPSTADVSGHAISALADNGYSLDSPQIKKAIKWIESDAVFGSWYGRWGLCYIYGTSRVLIGLGKLKSTQRMKCVDDGLKWLAGFQNYDGGWGEHYSSYYSRTPIGGKSTVVHTCWAVLSFLENDHITYHEQVERGISYLIKQQGEGGILPGAYTAAAIEPADYYIYPYIFFLQVMAKYKKILEKK</sequence>
<evidence type="ECO:0000259" key="5">
    <source>
        <dbReference type="Pfam" id="PF13243"/>
    </source>
</evidence>
<dbReference type="EMBL" id="QKMR01000008">
    <property type="protein sequence ID" value="PYG88025.1"/>
    <property type="molecule type" value="Genomic_DNA"/>
</dbReference>